<dbReference type="SUPFAM" id="SSF53474">
    <property type="entry name" value="alpha/beta-Hydrolases"/>
    <property type="match status" value="1"/>
</dbReference>
<evidence type="ECO:0000256" key="3">
    <source>
        <dbReference type="ARBA" id="ARBA00022737"/>
    </source>
</evidence>
<dbReference type="SUPFAM" id="SSF52833">
    <property type="entry name" value="Thioredoxin-like"/>
    <property type="match status" value="1"/>
</dbReference>
<sequence length="1746" mass="195094">MSFISTLTWSCIKLQGLIENPELEEEEKNNLVLNHLNSVEESSRDVFPEFQPGWEWFNTSRSLSVSSDFKDQIVVVDFFTYCCINCMHILPDLHALEEKFPSDQSGVVVVGIHSAKFENEKVSSNIMAAVQRYGIAHPVVNDSEAVLWKTLEITCWPTLLILGPDRKPVFVIIGEGHRDVLFRYVDCALTFYKNRIIPRPLPLSPKKSEVFQSQLLFPGKICVIECECVEVPTVSGGPKQDSTYLAISDTGHHRILITSLQGEIKVTVGGEAPGWKEGSYATAQFHSPQGIAFLPPCYLYVADTGNHSVRLVNLKSKEVNTVAGKGVQGTDKEGGQLGTEQPLASPWDVCLAHSSNSDDPDLLIIANAGTHQIWGLALRDLTWWKKMHLEAGRCLRLAGSGAEENRNNSYPAKAAFAQPSGISCGVLQSPSADYLLFVADSESSSIRQINLKDGSVKALVGGGKDPMDLFCFGDQDNNSNPKGAVLLQHPLGVAWSTISQILYVADSYNHKIKLVNPLTKVCSTYLGNGKPGFADGGSEDEIQFNEPGGLCIHEEQRILYVADTNNHCIRKVDLVRSVTETLKISVKLSAEETQTLISNTVPSFEVSSTLAPRSSNFNWTVKFHCADQQWKWSDDAPHSWKITHIEGLTATDKMGHIQDSLMKIDLLCGSLQESNGPNNYVQVQADLFLCAIKSGVFFVEMDSSEEISDNILSYLENFRDSDTSTIEGENVSTATDNDIYNGSELDNSFNQLTSLSIYKSAFSSKKLEWDSSADVGCIPLNTGQFKSKLSTLERMALSTSASKLCLDEDEQSLALIAKIDRVLARSRSIAKVHHKTPKKLQKIATWPSVDSSSNASTDTVIPIVPHFQKGNRENVPDESQQGKPTKPNVKLPSSQTKGEECRTQNTQNSRASQNTKPQLQRSKSTPQYGERASELFVTRSVASEELDLYADNDRPDSSFLATPTNVGNSDVDPVSSQCRCVSADLSEPTTCPTHTSLSSEHIRRMRREAVGELQVYRNLKEHLKNLKDYVSQLEQTWKFLDQATSAIPSRTRERESARRPKTKTHKAPVAEYDELSSSSRNSCSHVSESQSTVVNSAESLKSDRSFKLERLNLHDIDSTEETQPTRKSKSKCCNHCSLKCKPAPSTHKKTNSEKGVQTSDHDSQSTHSVLNNVLVPQREPIAYDISLENRKKTHVKARSKPTLQEALKEKRPDFLHDSELRRKAIQEISQMRRMGILDSNFTPHLFTYHEVRKRTEELYRQLPEFRERSKGYQNKDIIVSNRIKASVFQKKLQTRVLQGQLNLPHSTCFLSQTAIRVQKSPTANRKLCNGPYTWLLAVQLMGQSFRPLLGMRLVLFVGILVLTLVHHTLCIATNVRNPDATMSTVEIIRSRGYVCTVYHVTTEDGYILELHRIGLSSGRPVLLQHGLLSTDVDWITNPAGQSLGFRLADMGYDIYLSNSRGNTYSRQHVQLDPKKEAYWNFSYDEMGLYDVPANIEFILKLTQQPKLIYIGHSMGAAMFYIATASRPELNHKIDLMIGLAPVASMAHFNSPVKALAPHVDAIQFFLRSTRTRAFLAKENWSRRFQKSLCQHTFKTIQLCQNVIFYITGTGSENFNSSVLSVIEGHFPGGTSVNTLAQFAQGYNTGKREGEQFRAYDHGPSENLRRYGIFRPPSYNLSLVTAPVYLFWGPGDLLASPKDIEWLSKQLGNLQSSVRIDWPEFNHLDFLWGVNSNRLLYDPLIALLPTP</sequence>
<dbReference type="Pfam" id="PF13905">
    <property type="entry name" value="Thioredoxin_8"/>
    <property type="match status" value="1"/>
</dbReference>
<protein>
    <recommendedName>
        <fullName evidence="6">Thioredoxin domain-containing protein</fullName>
    </recommendedName>
</protein>
<keyword evidence="4" id="KW-0206">Cytoskeleton</keyword>
<comment type="caution">
    <text evidence="7">The sequence shown here is derived from an EMBL/GenBank/DDBJ whole genome shotgun (WGS) entry which is preliminary data.</text>
</comment>
<name>A0ABQ9Z6J6_9CRUS</name>
<evidence type="ECO:0000256" key="2">
    <source>
        <dbReference type="ARBA" id="ARBA00022490"/>
    </source>
</evidence>
<keyword evidence="3" id="KW-0677">Repeat</keyword>
<dbReference type="SUPFAM" id="SSF101898">
    <property type="entry name" value="NHL repeat"/>
    <property type="match status" value="1"/>
</dbReference>
<proteinExistence type="predicted"/>
<keyword evidence="2" id="KW-0963">Cytoplasm</keyword>
<dbReference type="CDD" id="cd14951">
    <property type="entry name" value="NHL-2_like"/>
    <property type="match status" value="1"/>
</dbReference>
<dbReference type="PROSITE" id="PS51352">
    <property type="entry name" value="THIOREDOXIN_2"/>
    <property type="match status" value="1"/>
</dbReference>
<feature type="region of interest" description="Disordered" evidence="5">
    <location>
        <begin position="866"/>
        <end position="931"/>
    </location>
</feature>
<dbReference type="InterPro" id="IPR045302">
    <property type="entry name" value="NHL2_NHL_rpt_dom"/>
</dbReference>
<dbReference type="Gene3D" id="3.40.30.10">
    <property type="entry name" value="Glutaredoxin"/>
    <property type="match status" value="1"/>
</dbReference>
<dbReference type="InterPro" id="IPR029299">
    <property type="entry name" value="ALMS_motif"/>
</dbReference>
<feature type="region of interest" description="Disordered" evidence="5">
    <location>
        <begin position="840"/>
        <end position="859"/>
    </location>
</feature>
<dbReference type="InterPro" id="IPR011042">
    <property type="entry name" value="6-blade_b-propeller_TolB-like"/>
</dbReference>
<dbReference type="InterPro" id="IPR013766">
    <property type="entry name" value="Thioredoxin_domain"/>
</dbReference>
<feature type="region of interest" description="Disordered" evidence="5">
    <location>
        <begin position="1143"/>
        <end position="1170"/>
    </location>
</feature>
<dbReference type="Pfam" id="PF15309">
    <property type="entry name" value="ALMS_motif"/>
    <property type="match status" value="1"/>
</dbReference>
<organism evidence="7 8">
    <name type="scientific">Daphnia magna</name>
    <dbReference type="NCBI Taxonomy" id="35525"/>
    <lineage>
        <taxon>Eukaryota</taxon>
        <taxon>Metazoa</taxon>
        <taxon>Ecdysozoa</taxon>
        <taxon>Arthropoda</taxon>
        <taxon>Crustacea</taxon>
        <taxon>Branchiopoda</taxon>
        <taxon>Diplostraca</taxon>
        <taxon>Cladocera</taxon>
        <taxon>Anomopoda</taxon>
        <taxon>Daphniidae</taxon>
        <taxon>Daphnia</taxon>
    </lineage>
</organism>
<feature type="region of interest" description="Disordered" evidence="5">
    <location>
        <begin position="1047"/>
        <end position="1101"/>
    </location>
</feature>
<accession>A0ABQ9Z6J6</accession>
<feature type="domain" description="Thioredoxin" evidence="6">
    <location>
        <begin position="41"/>
        <end position="190"/>
    </location>
</feature>
<dbReference type="Proteomes" id="UP001234178">
    <property type="component" value="Unassembled WGS sequence"/>
</dbReference>
<evidence type="ECO:0000256" key="4">
    <source>
        <dbReference type="ARBA" id="ARBA00023212"/>
    </source>
</evidence>
<dbReference type="EMBL" id="JAOYFB010000002">
    <property type="protein sequence ID" value="KAK4008244.1"/>
    <property type="molecule type" value="Genomic_DNA"/>
</dbReference>
<dbReference type="InterPro" id="IPR036249">
    <property type="entry name" value="Thioredoxin-like_sf"/>
</dbReference>
<dbReference type="InterPro" id="IPR001258">
    <property type="entry name" value="NHL_repeat"/>
</dbReference>
<evidence type="ECO:0000256" key="1">
    <source>
        <dbReference type="ARBA" id="ARBA00004300"/>
    </source>
</evidence>
<dbReference type="InterPro" id="IPR029058">
    <property type="entry name" value="AB_hydrolase_fold"/>
</dbReference>
<dbReference type="Pfam" id="PF01436">
    <property type="entry name" value="NHL"/>
    <property type="match status" value="1"/>
</dbReference>
<dbReference type="InterPro" id="IPR006693">
    <property type="entry name" value="AB_hydrolase_lipase"/>
</dbReference>
<gene>
    <name evidence="7" type="ORF">OUZ56_013392</name>
</gene>
<dbReference type="Gene3D" id="2.120.10.30">
    <property type="entry name" value="TolB, C-terminal domain"/>
    <property type="match status" value="3"/>
</dbReference>
<keyword evidence="8" id="KW-1185">Reference proteome</keyword>
<feature type="compositionally biased region" description="Polar residues" evidence="5">
    <location>
        <begin position="1090"/>
        <end position="1099"/>
    </location>
</feature>
<feature type="compositionally biased region" description="Polar residues" evidence="5">
    <location>
        <begin position="848"/>
        <end position="859"/>
    </location>
</feature>
<dbReference type="Gene3D" id="3.40.50.1820">
    <property type="entry name" value="alpha/beta hydrolase"/>
    <property type="match status" value="1"/>
</dbReference>
<evidence type="ECO:0000313" key="8">
    <source>
        <dbReference type="Proteomes" id="UP001234178"/>
    </source>
</evidence>
<feature type="compositionally biased region" description="Low complexity" evidence="5">
    <location>
        <begin position="1076"/>
        <end position="1089"/>
    </location>
</feature>
<evidence type="ECO:0000313" key="7">
    <source>
        <dbReference type="EMBL" id="KAK4008244.1"/>
    </source>
</evidence>
<dbReference type="InterPro" id="IPR012336">
    <property type="entry name" value="Thioredoxin-like_fold"/>
</dbReference>
<dbReference type="PANTHER" id="PTHR46388">
    <property type="entry name" value="NHL REPEAT-CONTAINING PROTEIN 2"/>
    <property type="match status" value="1"/>
</dbReference>
<feature type="compositionally biased region" description="Polar residues" evidence="5">
    <location>
        <begin position="903"/>
        <end position="927"/>
    </location>
</feature>
<reference evidence="7 8" key="1">
    <citation type="journal article" date="2023" name="Nucleic Acids Res.">
        <title>The hologenome of Daphnia magna reveals possible DNA methylation and microbiome-mediated evolution of the host genome.</title>
        <authorList>
            <person name="Chaturvedi A."/>
            <person name="Li X."/>
            <person name="Dhandapani V."/>
            <person name="Marshall H."/>
            <person name="Kissane S."/>
            <person name="Cuenca-Cambronero M."/>
            <person name="Asole G."/>
            <person name="Calvet F."/>
            <person name="Ruiz-Romero M."/>
            <person name="Marangio P."/>
            <person name="Guigo R."/>
            <person name="Rago D."/>
            <person name="Mirbahai L."/>
            <person name="Eastwood N."/>
            <person name="Colbourne J.K."/>
            <person name="Zhou J."/>
            <person name="Mallon E."/>
            <person name="Orsini L."/>
        </authorList>
    </citation>
    <scope>NUCLEOTIDE SEQUENCE [LARGE SCALE GENOMIC DNA]</scope>
    <source>
        <strain evidence="7">LRV0_1</strain>
    </source>
</reference>
<evidence type="ECO:0000259" key="6">
    <source>
        <dbReference type="PROSITE" id="PS51352"/>
    </source>
</evidence>
<comment type="subcellular location">
    <subcellularLocation>
        <location evidence="1">Cytoplasm</location>
        <location evidence="1">Cytoskeleton</location>
        <location evidence="1">Microtubule organizing center</location>
        <location evidence="1">Centrosome</location>
    </subcellularLocation>
</comment>
<evidence type="ECO:0000256" key="5">
    <source>
        <dbReference type="SAM" id="MobiDB-lite"/>
    </source>
</evidence>
<dbReference type="Pfam" id="PF04083">
    <property type="entry name" value="Abhydro_lipase"/>
    <property type="match status" value="1"/>
</dbReference>
<dbReference type="PANTHER" id="PTHR46388:SF2">
    <property type="entry name" value="NHL REPEAT-CONTAINING PROTEIN 2"/>
    <property type="match status" value="1"/>
</dbReference>